<keyword evidence="2" id="KW-1185">Reference proteome</keyword>
<evidence type="ECO:0000313" key="1">
    <source>
        <dbReference type="EMBL" id="MBJ6371105.1"/>
    </source>
</evidence>
<comment type="caution">
    <text evidence="1">The sequence shown here is derived from an EMBL/GenBank/DDBJ whole genome shotgun (WGS) entry which is preliminary data.</text>
</comment>
<dbReference type="RefSeq" id="WP_199023884.1">
    <property type="nucleotide sequence ID" value="NZ_JAELVR010000003.1"/>
</dbReference>
<reference evidence="1" key="1">
    <citation type="submission" date="2020-12" db="EMBL/GenBank/DDBJ databases">
        <title>Sedimentitalea sp. nov., isolated from sand in Incheon.</title>
        <authorList>
            <person name="Kim W."/>
        </authorList>
    </citation>
    <scope>NUCLEOTIDE SEQUENCE</scope>
    <source>
        <strain evidence="1">CAU 1593</strain>
    </source>
</reference>
<name>A0A8J7J3Y4_9RHOB</name>
<accession>A0A8J7J3Y4</accession>
<protein>
    <submittedName>
        <fullName evidence="1">Uncharacterized protein</fullName>
    </submittedName>
</protein>
<proteinExistence type="predicted"/>
<dbReference type="Proteomes" id="UP000619079">
    <property type="component" value="Unassembled WGS sequence"/>
</dbReference>
<sequence length="115" mass="13080">MSDKDENGSGPERSSPLGPEAIDELYRLAEILMGPTHADDRGTLSRRRVAKLRMDELLRSLDSPDAAHEEPFATHKWVLDVLQDLAAYAEERNLAELHRILMDARYLAFHALKDR</sequence>
<dbReference type="AlphaFoldDB" id="A0A8J7J3Y4"/>
<evidence type="ECO:0000313" key="2">
    <source>
        <dbReference type="Proteomes" id="UP000619079"/>
    </source>
</evidence>
<dbReference type="EMBL" id="JAELVR010000003">
    <property type="protein sequence ID" value="MBJ6371105.1"/>
    <property type="molecule type" value="Genomic_DNA"/>
</dbReference>
<organism evidence="1 2">
    <name type="scientific">Sedimentitalea arenosa</name>
    <dbReference type="NCBI Taxonomy" id="2798803"/>
    <lineage>
        <taxon>Bacteria</taxon>
        <taxon>Pseudomonadati</taxon>
        <taxon>Pseudomonadota</taxon>
        <taxon>Alphaproteobacteria</taxon>
        <taxon>Rhodobacterales</taxon>
        <taxon>Paracoccaceae</taxon>
        <taxon>Sedimentitalea</taxon>
    </lineage>
</organism>
<gene>
    <name evidence="1" type="ORF">JF290_06165</name>
</gene>